<dbReference type="Gene3D" id="3.30.565.10">
    <property type="entry name" value="Histidine kinase-like ATPase, C-terminal domain"/>
    <property type="match status" value="1"/>
</dbReference>
<dbReference type="InterPro" id="IPR050428">
    <property type="entry name" value="TCS_sensor_his_kinase"/>
</dbReference>
<dbReference type="InterPro" id="IPR003594">
    <property type="entry name" value="HATPase_dom"/>
</dbReference>
<feature type="domain" description="Histidine kinase" evidence="9">
    <location>
        <begin position="212"/>
        <end position="403"/>
    </location>
</feature>
<keyword evidence="8" id="KW-0472">Membrane</keyword>
<evidence type="ECO:0000256" key="1">
    <source>
        <dbReference type="ARBA" id="ARBA00000085"/>
    </source>
</evidence>
<dbReference type="InterPro" id="IPR005467">
    <property type="entry name" value="His_kinase_dom"/>
</dbReference>
<dbReference type="SUPFAM" id="SSF55874">
    <property type="entry name" value="ATPase domain of HSP90 chaperone/DNA topoisomerase II/histidine kinase"/>
    <property type="match status" value="1"/>
</dbReference>
<dbReference type="InterPro" id="IPR036097">
    <property type="entry name" value="HisK_dim/P_sf"/>
</dbReference>
<evidence type="ECO:0000256" key="7">
    <source>
        <dbReference type="ARBA" id="ARBA00022989"/>
    </source>
</evidence>
<dbReference type="PROSITE" id="PS50109">
    <property type="entry name" value="HIS_KIN"/>
    <property type="match status" value="1"/>
</dbReference>
<dbReference type="SMART" id="SM00388">
    <property type="entry name" value="HisKA"/>
    <property type="match status" value="1"/>
</dbReference>
<dbReference type="Pfam" id="PF00512">
    <property type="entry name" value="HisKA"/>
    <property type="match status" value="1"/>
</dbReference>
<dbReference type="CDD" id="cd00082">
    <property type="entry name" value="HisKA"/>
    <property type="match status" value="1"/>
</dbReference>
<geneLocation type="plasmid" evidence="10 11">
    <name>unnamed2</name>
</geneLocation>
<dbReference type="RefSeq" id="WP_270129515.1">
    <property type="nucleotide sequence ID" value="NZ_CP115397.1"/>
</dbReference>
<dbReference type="EC" id="2.7.13.3" evidence="2"/>
<comment type="catalytic activity">
    <reaction evidence="1">
        <text>ATP + protein L-histidine = ADP + protein N-phospho-L-histidine.</text>
        <dbReference type="EC" id="2.7.13.3"/>
    </reaction>
</comment>
<evidence type="ECO:0000256" key="8">
    <source>
        <dbReference type="SAM" id="Phobius"/>
    </source>
</evidence>
<name>A0ABY7PVX3_9BACT</name>
<dbReference type="InterPro" id="IPR036890">
    <property type="entry name" value="HATPase_C_sf"/>
</dbReference>
<keyword evidence="4" id="KW-0808">Transferase</keyword>
<dbReference type="Proteomes" id="UP001211872">
    <property type="component" value="Plasmid unnamed2"/>
</dbReference>
<dbReference type="EMBL" id="CP115397">
    <property type="protein sequence ID" value="WBO86825.1"/>
    <property type="molecule type" value="Genomic_DNA"/>
</dbReference>
<gene>
    <name evidence="10" type="ORF">O9Z63_20285</name>
</gene>
<reference evidence="10 11" key="1">
    <citation type="journal article" date="2011" name="Int. J. Syst. Evol. Microbiol.">
        <title>Hymenobacter yonginensis sp. nov., isolated from a mesotrophic artificial lake.</title>
        <authorList>
            <person name="Joung Y."/>
            <person name="Cho S.H."/>
            <person name="Kim H."/>
            <person name="Kim S.B."/>
            <person name="Joh K."/>
        </authorList>
    </citation>
    <scope>NUCLEOTIDE SEQUENCE [LARGE SCALE GENOMIC DNA]</scope>
    <source>
        <strain evidence="10 11">KCTC 22745</strain>
    </source>
</reference>
<keyword evidence="5 8" id="KW-0812">Transmembrane</keyword>
<proteinExistence type="predicted"/>
<evidence type="ECO:0000256" key="2">
    <source>
        <dbReference type="ARBA" id="ARBA00012438"/>
    </source>
</evidence>
<sequence length="424" mass="47940">MKLLAATNRYYLLLATVLFTVGSVLLYYGVRWTLQSEVEERLFQQRDYLREQVQRTGRLPGTPFEGRMQLSAKPQPEGLRDTLLLEPLENELEPYRQLTFRLQLNGQTQWVSLSKALLETYEVQRLILLLLVGVLGTLLLGVVLLNRWLTHRLWTPFEQTLHQLQGYDIRQHQVLQLPVTRIEEFAQLNHTLTQLSERVAADYATLKEFTENAAHETRTPLAIMQAKLEQLLQLPDLPAPAGPLVGDLYAAVQRLARLHQGLTLLSKIENQQFAATQPLPLAELLREKLGQLEEFMQQKNLQLDVQISAEPVLLMHPALADSLLSNLLHNAIRHNQLGGLLRVQLSATELMITNAGPALTAQQEPAQFFERFRKQNAASESPGLGLSIVQSITGFYGFTVTYGYAPDPPRHTLRVRFGPAASAR</sequence>
<keyword evidence="11" id="KW-1185">Reference proteome</keyword>
<dbReference type="PANTHER" id="PTHR45436:SF5">
    <property type="entry name" value="SENSOR HISTIDINE KINASE TRCS"/>
    <property type="match status" value="1"/>
</dbReference>
<evidence type="ECO:0000256" key="4">
    <source>
        <dbReference type="ARBA" id="ARBA00022679"/>
    </source>
</evidence>
<accession>A0ABY7PVX3</accession>
<evidence type="ECO:0000256" key="3">
    <source>
        <dbReference type="ARBA" id="ARBA00022553"/>
    </source>
</evidence>
<keyword evidence="3" id="KW-0597">Phosphoprotein</keyword>
<dbReference type="PANTHER" id="PTHR45436">
    <property type="entry name" value="SENSOR HISTIDINE KINASE YKOH"/>
    <property type="match status" value="1"/>
</dbReference>
<keyword evidence="10" id="KW-0614">Plasmid</keyword>
<dbReference type="SMART" id="SM00387">
    <property type="entry name" value="HATPase_c"/>
    <property type="match status" value="1"/>
</dbReference>
<feature type="transmembrane region" description="Helical" evidence="8">
    <location>
        <begin position="126"/>
        <end position="145"/>
    </location>
</feature>
<dbReference type="Pfam" id="PF02518">
    <property type="entry name" value="HATPase_c"/>
    <property type="match status" value="1"/>
</dbReference>
<evidence type="ECO:0000313" key="11">
    <source>
        <dbReference type="Proteomes" id="UP001211872"/>
    </source>
</evidence>
<keyword evidence="6 10" id="KW-0418">Kinase</keyword>
<evidence type="ECO:0000256" key="6">
    <source>
        <dbReference type="ARBA" id="ARBA00022777"/>
    </source>
</evidence>
<feature type="transmembrane region" description="Helical" evidence="8">
    <location>
        <begin position="12"/>
        <end position="30"/>
    </location>
</feature>
<evidence type="ECO:0000313" key="10">
    <source>
        <dbReference type="EMBL" id="WBO86825.1"/>
    </source>
</evidence>
<dbReference type="SUPFAM" id="SSF47384">
    <property type="entry name" value="Homodimeric domain of signal transducing histidine kinase"/>
    <property type="match status" value="1"/>
</dbReference>
<keyword evidence="7 8" id="KW-1133">Transmembrane helix</keyword>
<evidence type="ECO:0000256" key="5">
    <source>
        <dbReference type="ARBA" id="ARBA00022692"/>
    </source>
</evidence>
<dbReference type="Gene3D" id="1.10.287.130">
    <property type="match status" value="1"/>
</dbReference>
<organism evidence="10 11">
    <name type="scientific">Hymenobacter yonginensis</name>
    <dbReference type="NCBI Taxonomy" id="748197"/>
    <lineage>
        <taxon>Bacteria</taxon>
        <taxon>Pseudomonadati</taxon>
        <taxon>Bacteroidota</taxon>
        <taxon>Cytophagia</taxon>
        <taxon>Cytophagales</taxon>
        <taxon>Hymenobacteraceae</taxon>
        <taxon>Hymenobacter</taxon>
    </lineage>
</organism>
<dbReference type="InterPro" id="IPR003661">
    <property type="entry name" value="HisK_dim/P_dom"/>
</dbReference>
<protein>
    <recommendedName>
        <fullName evidence="2">histidine kinase</fullName>
        <ecNumber evidence="2">2.7.13.3</ecNumber>
    </recommendedName>
</protein>
<evidence type="ECO:0000259" key="9">
    <source>
        <dbReference type="PROSITE" id="PS50109"/>
    </source>
</evidence>
<dbReference type="GO" id="GO:0016301">
    <property type="term" value="F:kinase activity"/>
    <property type="evidence" value="ECO:0007669"/>
    <property type="project" value="UniProtKB-KW"/>
</dbReference>